<reference evidence="2 3" key="1">
    <citation type="submission" date="2020-11" db="EMBL/GenBank/DDBJ databases">
        <title>A novel isolate from a Black sea contaminated sediment with potential to produce alkanes: Plantactinospora alkalitolerans sp. nov.</title>
        <authorList>
            <person name="Carro L."/>
            <person name="Veyisoglu A."/>
            <person name="Guven K."/>
            <person name="Schumann P."/>
            <person name="Klenk H.-P."/>
            <person name="Sahin N."/>
        </authorList>
    </citation>
    <scope>NUCLEOTIDE SEQUENCE [LARGE SCALE GENOMIC DNA]</scope>
    <source>
        <strain evidence="2 3">S1510</strain>
    </source>
</reference>
<evidence type="ECO:0000313" key="2">
    <source>
        <dbReference type="EMBL" id="MBF9135341.1"/>
    </source>
</evidence>
<feature type="compositionally biased region" description="Basic and acidic residues" evidence="1">
    <location>
        <begin position="339"/>
        <end position="348"/>
    </location>
</feature>
<dbReference type="EMBL" id="JADPUN010000422">
    <property type="protein sequence ID" value="MBF9135341.1"/>
    <property type="molecule type" value="Genomic_DNA"/>
</dbReference>
<proteinExistence type="predicted"/>
<sequence length="348" mass="39667">MTGDPLAAIDAAIESRCGHCDEAISPTSPSAYFCGSNCQKSWLRRRATGAASVENSEDPIDLSPTSRMRWAPNMVTREPDDDPDLVPAVNPPAFLLYCGDRFTSTLYRRRATPRWHLRLDDDYRFVGRDLADEGAAQLVDDVWRSLERELTSARRVSRGPIPPCQCPRCRPEQSASDIAALGNSYETLARRARLGFGDPRVFRRSLMASERWPDYRWCPHCLQRSRAVRAEPSYHSFWDSPRLMRVRDFDSGPACGECGHRLPPIEMRVAEEDPSGTICQLRTEGQEVTVMVPPNHLDERSVHDVFDWLDSLLAHRLAGRPDGTELWRRPPWRGQPSRRRSDGRRWVV</sequence>
<protein>
    <submittedName>
        <fullName evidence="2">Uncharacterized protein</fullName>
    </submittedName>
</protein>
<evidence type="ECO:0000313" key="3">
    <source>
        <dbReference type="Proteomes" id="UP000638560"/>
    </source>
</evidence>
<keyword evidence="3" id="KW-1185">Reference proteome</keyword>
<dbReference type="Proteomes" id="UP000638560">
    <property type="component" value="Unassembled WGS sequence"/>
</dbReference>
<evidence type="ECO:0000256" key="1">
    <source>
        <dbReference type="SAM" id="MobiDB-lite"/>
    </source>
</evidence>
<comment type="caution">
    <text evidence="2">The sequence shown here is derived from an EMBL/GenBank/DDBJ whole genome shotgun (WGS) entry which is preliminary data.</text>
</comment>
<dbReference type="RefSeq" id="WP_196206794.1">
    <property type="nucleotide sequence ID" value="NZ_JADPUN010000422.1"/>
</dbReference>
<organism evidence="2 3">
    <name type="scientific">Plantactinospora alkalitolerans</name>
    <dbReference type="NCBI Taxonomy" id="2789879"/>
    <lineage>
        <taxon>Bacteria</taxon>
        <taxon>Bacillati</taxon>
        <taxon>Actinomycetota</taxon>
        <taxon>Actinomycetes</taxon>
        <taxon>Micromonosporales</taxon>
        <taxon>Micromonosporaceae</taxon>
        <taxon>Plantactinospora</taxon>
    </lineage>
</organism>
<accession>A0ABS0HA37</accession>
<gene>
    <name evidence="2" type="ORF">I0C86_41560</name>
</gene>
<name>A0ABS0HA37_9ACTN</name>
<feature type="region of interest" description="Disordered" evidence="1">
    <location>
        <begin position="324"/>
        <end position="348"/>
    </location>
</feature>